<dbReference type="RefSeq" id="WP_378406478.1">
    <property type="nucleotide sequence ID" value="NZ_JBHTCS010000017.1"/>
</dbReference>
<dbReference type="EMBL" id="JBHTCS010000017">
    <property type="protein sequence ID" value="MFC7449486.1"/>
    <property type="molecule type" value="Genomic_DNA"/>
</dbReference>
<feature type="region of interest" description="Disordered" evidence="1">
    <location>
        <begin position="290"/>
        <end position="311"/>
    </location>
</feature>
<keyword evidence="4" id="KW-1185">Reference proteome</keyword>
<dbReference type="Proteomes" id="UP001596484">
    <property type="component" value="Unassembled WGS sequence"/>
</dbReference>
<reference evidence="4" key="1">
    <citation type="journal article" date="2019" name="Int. J. Syst. Evol. Microbiol.">
        <title>The Global Catalogue of Microorganisms (GCM) 10K type strain sequencing project: providing services to taxonomists for standard genome sequencing and annotation.</title>
        <authorList>
            <consortium name="The Broad Institute Genomics Platform"/>
            <consortium name="The Broad Institute Genome Sequencing Center for Infectious Disease"/>
            <person name="Wu L."/>
            <person name="Ma J."/>
        </authorList>
    </citation>
    <scope>NUCLEOTIDE SEQUENCE [LARGE SCALE GENOMIC DNA]</scope>
    <source>
        <strain evidence="4">ICMP 19430</strain>
    </source>
</reference>
<evidence type="ECO:0000313" key="3">
    <source>
        <dbReference type="EMBL" id="MFC7449486.1"/>
    </source>
</evidence>
<dbReference type="InterPro" id="IPR035897">
    <property type="entry name" value="Toll_tir_struct_dom_sf"/>
</dbReference>
<keyword evidence="3" id="KW-0675">Receptor</keyword>
<feature type="domain" description="TIR" evidence="2">
    <location>
        <begin position="319"/>
        <end position="422"/>
    </location>
</feature>
<feature type="region of interest" description="Disordered" evidence="1">
    <location>
        <begin position="135"/>
        <end position="158"/>
    </location>
</feature>
<protein>
    <submittedName>
        <fullName evidence="3">Toll/interleukin-1 receptor domain-containing protein</fullName>
    </submittedName>
</protein>
<dbReference type="Pfam" id="PF13676">
    <property type="entry name" value="TIR_2"/>
    <property type="match status" value="1"/>
</dbReference>
<evidence type="ECO:0000313" key="4">
    <source>
        <dbReference type="Proteomes" id="UP001596484"/>
    </source>
</evidence>
<dbReference type="SUPFAM" id="SSF52200">
    <property type="entry name" value="Toll/Interleukin receptor TIR domain"/>
    <property type="match status" value="1"/>
</dbReference>
<organism evidence="3 4">
    <name type="scientific">Rhodococcus daqingensis</name>
    <dbReference type="NCBI Taxonomy" id="2479363"/>
    <lineage>
        <taxon>Bacteria</taxon>
        <taxon>Bacillati</taxon>
        <taxon>Actinomycetota</taxon>
        <taxon>Actinomycetes</taxon>
        <taxon>Mycobacteriales</taxon>
        <taxon>Nocardiaceae</taxon>
        <taxon>Rhodococcus</taxon>
    </lineage>
</organism>
<evidence type="ECO:0000256" key="1">
    <source>
        <dbReference type="SAM" id="MobiDB-lite"/>
    </source>
</evidence>
<gene>
    <name evidence="3" type="ORF">ACFQS9_16435</name>
</gene>
<name>A0ABW2S072_9NOCA</name>
<evidence type="ECO:0000259" key="2">
    <source>
        <dbReference type="Pfam" id="PF13676"/>
    </source>
</evidence>
<proteinExistence type="predicted"/>
<dbReference type="InterPro" id="IPR000157">
    <property type="entry name" value="TIR_dom"/>
</dbReference>
<comment type="caution">
    <text evidence="3">The sequence shown here is derived from an EMBL/GenBank/DDBJ whole genome shotgun (WGS) entry which is preliminary data.</text>
</comment>
<feature type="compositionally biased region" description="Polar residues" evidence="1">
    <location>
        <begin position="140"/>
        <end position="155"/>
    </location>
</feature>
<dbReference type="Gene3D" id="3.40.50.10140">
    <property type="entry name" value="Toll/interleukin-1 receptor homology (TIR) domain"/>
    <property type="match status" value="1"/>
</dbReference>
<accession>A0ABW2S072</accession>
<sequence>MDATEDFWEDLLSHIREQILVPVVGPDMTLVKIGDTEQRLSTLIGQRLAERYHLPQSPGMTTMGEAVAAFLRERGQDEVERLYRVINDIITQLDPVPGDALRNLAAIDDVPLFVSTTPDRLLASAVNDVRFHGRPGTRELSFSPNQSTSEQSRNSEPARRTDTVVLNLFGQTASTPQYAIHEEDRLEWLHALLSDAASLPDWLAYPLKHQPMLFIGCEIPDWLGRFLLRMSSNSRLSLERNQQFFFVGNSTSSALSNFFATYCRRTLVQQLDMEPAAFVAELRTRWEQQTAARSRTPLDTADPAAGIGATSSAADPPTIFISYMREDADAARRLCDAIKGLGGDVWFDERQISPGDAWEQEVLTRIRKGVKLFVPVISENTEAEVEGYVFREWREAADRSLSIPLRRFIVPVVIDSDYDGNPSRYRQIPQEFGRLDFGRAPGGDPDARLLDMLTSEIRAMRRTDAA</sequence>